<name>A0A2N6QD50_9STAP</name>
<dbReference type="STRING" id="170573.GCA_001076995_00826"/>
<dbReference type="Gene3D" id="3.40.30.80">
    <property type="match status" value="1"/>
</dbReference>
<keyword evidence="5 12" id="KW-0274">FAD</keyword>
<dbReference type="Proteomes" id="UP000235748">
    <property type="component" value="Unassembled WGS sequence"/>
</dbReference>
<dbReference type="RefSeq" id="WP_070504020.1">
    <property type="nucleotide sequence ID" value="NZ_JALCYA010000005.1"/>
</dbReference>
<dbReference type="InterPro" id="IPR036249">
    <property type="entry name" value="Thioredoxin-like_sf"/>
</dbReference>
<feature type="domain" description="Thioredoxin-like fold" evidence="15">
    <location>
        <begin position="123"/>
        <end position="189"/>
    </location>
</feature>
<keyword evidence="9 13" id="KW-1015">Disulfide bond</keyword>
<dbReference type="CDD" id="cd02974">
    <property type="entry name" value="AhpF_NTD_N"/>
    <property type="match status" value="1"/>
</dbReference>
<keyword evidence="8 12" id="KW-0520">NAD</keyword>
<dbReference type="GO" id="GO:0051287">
    <property type="term" value="F:NAD binding"/>
    <property type="evidence" value="ECO:0007669"/>
    <property type="project" value="InterPro"/>
</dbReference>
<dbReference type="Pfam" id="PF13192">
    <property type="entry name" value="Thioredoxin_3"/>
    <property type="match status" value="1"/>
</dbReference>
<dbReference type="GO" id="GO:0005829">
    <property type="term" value="C:cytosol"/>
    <property type="evidence" value="ECO:0007669"/>
    <property type="project" value="UniProtKB-ARBA"/>
</dbReference>
<keyword evidence="10 13" id="KW-0676">Redox-active center</keyword>
<dbReference type="CDD" id="cd03026">
    <property type="entry name" value="AhpF_NTD_C"/>
    <property type="match status" value="1"/>
</dbReference>
<protein>
    <recommendedName>
        <fullName evidence="3">Alkyl hydroperoxide reductase subunit F</fullName>
    </recommendedName>
</protein>
<evidence type="ECO:0000256" key="2">
    <source>
        <dbReference type="ARBA" id="ARBA00011738"/>
    </source>
</evidence>
<comment type="caution">
    <text evidence="16">The sequence shown here is derived from an EMBL/GenBank/DDBJ whole genome shotgun (WGS) entry which is preliminary data.</text>
</comment>
<dbReference type="PROSITE" id="PS00573">
    <property type="entry name" value="PYRIDINE_REDOX_2"/>
    <property type="match status" value="1"/>
</dbReference>
<evidence type="ECO:0000256" key="8">
    <source>
        <dbReference type="ARBA" id="ARBA00023027"/>
    </source>
</evidence>
<dbReference type="SUPFAM" id="SSF51905">
    <property type="entry name" value="FAD/NAD(P)-binding domain"/>
    <property type="match status" value="1"/>
</dbReference>
<dbReference type="InterPro" id="IPR044141">
    <property type="entry name" value="AhpF_NTD_C"/>
</dbReference>
<dbReference type="EMBL" id="PNGG01000007">
    <property type="protein sequence ID" value="PMC17455.1"/>
    <property type="molecule type" value="Genomic_DNA"/>
</dbReference>
<dbReference type="PRINTS" id="PR00469">
    <property type="entry name" value="PNDRDTASEII"/>
</dbReference>
<evidence type="ECO:0000256" key="3">
    <source>
        <dbReference type="ARBA" id="ARBA00020059"/>
    </source>
</evidence>
<feature type="binding site" evidence="12">
    <location>
        <begin position="347"/>
        <end position="361"/>
    </location>
    <ligand>
        <name>NAD(+)</name>
        <dbReference type="ChEBI" id="CHEBI:57540"/>
    </ligand>
</feature>
<gene>
    <name evidence="16" type="ORF">CJ235_10605</name>
</gene>
<evidence type="ECO:0000256" key="5">
    <source>
        <dbReference type="ARBA" id="ARBA00022827"/>
    </source>
</evidence>
<organism evidence="16 17">
    <name type="scientific">Staphylococcus pettenkoferi</name>
    <dbReference type="NCBI Taxonomy" id="170573"/>
    <lineage>
        <taxon>Bacteria</taxon>
        <taxon>Bacillati</taxon>
        <taxon>Bacillota</taxon>
        <taxon>Bacilli</taxon>
        <taxon>Bacillales</taxon>
        <taxon>Staphylococcaceae</taxon>
        <taxon>Staphylococcus</taxon>
    </lineage>
</organism>
<dbReference type="PIRSF" id="PIRSF000238">
    <property type="entry name" value="AhpF"/>
    <property type="match status" value="1"/>
</dbReference>
<keyword evidence="4" id="KW-0285">Flavoprotein</keyword>
<evidence type="ECO:0000313" key="17">
    <source>
        <dbReference type="Proteomes" id="UP000235748"/>
    </source>
</evidence>
<evidence type="ECO:0000256" key="4">
    <source>
        <dbReference type="ARBA" id="ARBA00022630"/>
    </source>
</evidence>
<accession>A0A2N6QD50</accession>
<dbReference type="GO" id="GO:0032991">
    <property type="term" value="C:protein-containing complex"/>
    <property type="evidence" value="ECO:0007669"/>
    <property type="project" value="UniProtKB-ARBA"/>
</dbReference>
<evidence type="ECO:0000256" key="9">
    <source>
        <dbReference type="ARBA" id="ARBA00023157"/>
    </source>
</evidence>
<dbReference type="PRINTS" id="PR00368">
    <property type="entry name" value="FADPNR"/>
</dbReference>
<dbReference type="FunFam" id="3.50.50.60:FF:000007">
    <property type="entry name" value="Alkyl hydroperoxide reductase, F subunit"/>
    <property type="match status" value="1"/>
</dbReference>
<dbReference type="PANTHER" id="PTHR48105">
    <property type="entry name" value="THIOREDOXIN REDUCTASE 1-RELATED-RELATED"/>
    <property type="match status" value="1"/>
</dbReference>
<evidence type="ECO:0000259" key="15">
    <source>
        <dbReference type="Pfam" id="PF13192"/>
    </source>
</evidence>
<proteinExistence type="inferred from homology"/>
<dbReference type="NCBIfam" id="TIGR03140">
    <property type="entry name" value="AhpF"/>
    <property type="match status" value="1"/>
</dbReference>
<comment type="function">
    <text evidence="11">Serves to protect the cell against DNA damage by alkyl hydroperoxides. It can use either NADH or NADPH as electron donor for direct reduction of redox dyes or of alkyl hydroperoxides when combined with the AhpC protein.</text>
</comment>
<feature type="binding site" evidence="12">
    <location>
        <begin position="467"/>
        <end position="477"/>
    </location>
    <ligand>
        <name>FAD</name>
        <dbReference type="ChEBI" id="CHEBI:57692"/>
    </ligand>
</feature>
<evidence type="ECO:0000256" key="13">
    <source>
        <dbReference type="PIRSR" id="PIRSR000238-2"/>
    </source>
</evidence>
<sequence length="507" mass="55038">MLNDELKSQLQQLLQLMEGDVVLRASLGSDDKSEELKALLDEVSAMSSQIQVEEASLKRTPSFTVNRPDEDTGITFAGIPMGHEFNSFVLALLQVSGRPPKEEQSVLNQIKSLEGPLHFETFVSLTCQKCPDVVQALNLMSVVNPNITHTMIDGAVFKDESEDIMAVPAVFLNGEEFGNGRMSVQDILNQLGSKADPSEFNDKDPYDVLIVGGGPASGTAAIYTARKGLRTGIVADRIGGQVNDTATIENFVTVKETEGPQFSSALEDHINQYDVDVMKGIQAKGIEKTDDGIEVTLDNDAKLMSKTVIIATGARWRKLQIPGEDRLLNKGVAFCPHCDGPLFEGKDVAVVGGGNSGVEAAIDLAGIVKNVTLLERNPELKADNVLQERLRELPNVTIVKNAQTTEVLGEDSVRGIQYQDKETGEEHEIQLDGIFVQIGLLPNTEWLDNYVELNQGNEVMIDRKNATSVPGIFAAGDVTDDRNKQIIISMGAGANAALNAFDYIIRN</sequence>
<dbReference type="Gene3D" id="3.50.50.60">
    <property type="entry name" value="FAD/NAD(P)-binding domain"/>
    <property type="match status" value="2"/>
</dbReference>
<dbReference type="GO" id="GO:0016668">
    <property type="term" value="F:oxidoreductase activity, acting on a sulfur group of donors, NAD(P) as acceptor"/>
    <property type="evidence" value="ECO:0007669"/>
    <property type="project" value="UniProtKB-ARBA"/>
</dbReference>
<feature type="domain" description="FAD/NAD(P)-binding" evidence="14">
    <location>
        <begin position="206"/>
        <end position="490"/>
    </location>
</feature>
<reference evidence="16 17" key="1">
    <citation type="submission" date="2017-09" db="EMBL/GenBank/DDBJ databases">
        <title>Bacterial strain isolated from the female urinary microbiota.</title>
        <authorList>
            <person name="Thomas-White K."/>
            <person name="Kumar N."/>
            <person name="Forster S."/>
            <person name="Putonti C."/>
            <person name="Lawley T."/>
            <person name="Wolfe A.J."/>
        </authorList>
    </citation>
    <scope>NUCLEOTIDE SEQUENCE [LARGE SCALE GENOMIC DNA]</scope>
    <source>
        <strain evidence="16 17">UMB0834</strain>
    </source>
</reference>
<evidence type="ECO:0000256" key="1">
    <source>
        <dbReference type="ARBA" id="ARBA00009333"/>
    </source>
</evidence>
<dbReference type="Pfam" id="PF07992">
    <property type="entry name" value="Pyr_redox_2"/>
    <property type="match status" value="1"/>
</dbReference>
<dbReference type="GO" id="GO:0000302">
    <property type="term" value="P:response to reactive oxygen species"/>
    <property type="evidence" value="ECO:0007669"/>
    <property type="project" value="InterPro"/>
</dbReference>
<dbReference type="InterPro" id="IPR044142">
    <property type="entry name" value="AhpF_NTD_N"/>
</dbReference>
<dbReference type="InterPro" id="IPR036188">
    <property type="entry name" value="FAD/NAD-bd_sf"/>
</dbReference>
<dbReference type="InterPro" id="IPR050097">
    <property type="entry name" value="Ferredoxin-NADP_redctase_2"/>
</dbReference>
<dbReference type="InterPro" id="IPR012336">
    <property type="entry name" value="Thioredoxin-like_fold"/>
</dbReference>
<dbReference type="GO" id="GO:0050660">
    <property type="term" value="F:flavin adenine dinucleotide binding"/>
    <property type="evidence" value="ECO:0007669"/>
    <property type="project" value="InterPro"/>
</dbReference>
<dbReference type="AlphaFoldDB" id="A0A2N6QD50"/>
<evidence type="ECO:0000256" key="12">
    <source>
        <dbReference type="PIRSR" id="PIRSR000238-1"/>
    </source>
</evidence>
<dbReference type="InterPro" id="IPR012081">
    <property type="entry name" value="Alkyl_hydroperoxide_Rdtase_suF"/>
</dbReference>
<comment type="subunit">
    <text evidence="2">Homodimer.</text>
</comment>
<keyword evidence="6 12" id="KW-0521">NADP</keyword>
<evidence type="ECO:0000259" key="14">
    <source>
        <dbReference type="Pfam" id="PF07992"/>
    </source>
</evidence>
<feature type="binding site" evidence="12">
    <location>
        <begin position="207"/>
        <end position="222"/>
    </location>
    <ligand>
        <name>FAD</name>
        <dbReference type="ChEBI" id="CHEBI:57692"/>
    </ligand>
</feature>
<evidence type="ECO:0000256" key="10">
    <source>
        <dbReference type="ARBA" id="ARBA00023284"/>
    </source>
</evidence>
<dbReference type="InterPro" id="IPR008255">
    <property type="entry name" value="Pyr_nucl-diS_OxRdtase_2_AS"/>
</dbReference>
<comment type="cofactor">
    <cofactor evidence="12">
        <name>FAD</name>
        <dbReference type="ChEBI" id="CHEBI:57692"/>
    </cofactor>
    <text evidence="12">Binds 1 FAD per subunit.</text>
</comment>
<feature type="disulfide bond" description="Redox-active" evidence="13">
    <location>
        <begin position="335"/>
        <end position="338"/>
    </location>
</feature>
<keyword evidence="7" id="KW-0560">Oxidoreductase</keyword>
<dbReference type="GO" id="GO:0102039">
    <property type="term" value="F:NADH-dependent peroxiredoxin activity"/>
    <property type="evidence" value="ECO:0007669"/>
    <property type="project" value="InterPro"/>
</dbReference>
<evidence type="ECO:0000313" key="16">
    <source>
        <dbReference type="EMBL" id="PMC17455.1"/>
    </source>
</evidence>
<evidence type="ECO:0000256" key="6">
    <source>
        <dbReference type="ARBA" id="ARBA00022857"/>
    </source>
</evidence>
<dbReference type="SUPFAM" id="SSF52833">
    <property type="entry name" value="Thioredoxin-like"/>
    <property type="match status" value="2"/>
</dbReference>
<evidence type="ECO:0000256" key="7">
    <source>
        <dbReference type="ARBA" id="ARBA00023002"/>
    </source>
</evidence>
<comment type="similarity">
    <text evidence="1">Belongs to the class-II pyridine nucleotide-disulfide oxidoreductase family.</text>
</comment>
<evidence type="ECO:0000256" key="11">
    <source>
        <dbReference type="ARBA" id="ARBA00024806"/>
    </source>
</evidence>
<dbReference type="InterPro" id="IPR023753">
    <property type="entry name" value="FAD/NAD-binding_dom"/>
</dbReference>